<organism evidence="1 2">
    <name type="scientific">Bacillus sonorensis</name>
    <dbReference type="NCBI Taxonomy" id="119858"/>
    <lineage>
        <taxon>Bacteria</taxon>
        <taxon>Bacillati</taxon>
        <taxon>Bacillota</taxon>
        <taxon>Bacilli</taxon>
        <taxon>Bacillales</taxon>
        <taxon>Bacillaceae</taxon>
        <taxon>Bacillus</taxon>
    </lineage>
</organism>
<dbReference type="EMBL" id="CP021920">
    <property type="protein sequence ID" value="ASB90507.1"/>
    <property type="molecule type" value="Genomic_DNA"/>
</dbReference>
<keyword evidence="2" id="KW-1185">Reference proteome</keyword>
<reference evidence="1 2" key="1">
    <citation type="submission" date="2017-06" db="EMBL/GenBank/DDBJ databases">
        <title>Genome sequence of Bacillus sonorensis strain SRCM101395.</title>
        <authorList>
            <person name="Cho S.H."/>
        </authorList>
    </citation>
    <scope>NUCLEOTIDE SEQUENCE [LARGE SCALE GENOMIC DNA]</scope>
    <source>
        <strain evidence="1 2">SRCM101395</strain>
    </source>
</reference>
<evidence type="ECO:0000313" key="1">
    <source>
        <dbReference type="EMBL" id="ASB90507.1"/>
    </source>
</evidence>
<proteinExistence type="predicted"/>
<gene>
    <name evidence="1" type="ORF">S101395_04005</name>
</gene>
<protein>
    <submittedName>
        <fullName evidence="1">Uncharacterized protein</fullName>
    </submittedName>
</protein>
<evidence type="ECO:0000313" key="2">
    <source>
        <dbReference type="Proteomes" id="UP000196877"/>
    </source>
</evidence>
<name>A0ABN5AIF6_9BACI</name>
<dbReference type="Proteomes" id="UP000196877">
    <property type="component" value="Chromosome"/>
</dbReference>
<accession>A0ABN5AIF6</accession>
<sequence length="156" mass="18757">MTMKVYYCDEWSDIKKKPWNILDDRTAYTRHQKHEPYTAVLTADDNTKYIVNVTNEWVSVSFYDDFTRKYLNYDFEVISDGKIFLRTAMYWEYDDETDKEVSSLILSFREDGYIAMKKKDFKTGTVEERETSDTLGTNWDVFPGFGQYFHLCREER</sequence>